<comment type="caution">
    <text evidence="2">The sequence shown here is derived from an EMBL/GenBank/DDBJ whole genome shotgun (WGS) entry which is preliminary data.</text>
</comment>
<protein>
    <recommendedName>
        <fullName evidence="4">DUF3828 domain-containing protein</fullName>
    </recommendedName>
</protein>
<dbReference type="PROSITE" id="PS51257">
    <property type="entry name" value="PROKAR_LIPOPROTEIN"/>
    <property type="match status" value="1"/>
</dbReference>
<keyword evidence="3" id="KW-1185">Reference proteome</keyword>
<evidence type="ECO:0000256" key="1">
    <source>
        <dbReference type="SAM" id="SignalP"/>
    </source>
</evidence>
<dbReference type="RefSeq" id="WP_146585072.1">
    <property type="nucleotide sequence ID" value="NZ_SJPO01000002.1"/>
</dbReference>
<evidence type="ECO:0000313" key="2">
    <source>
        <dbReference type="EMBL" id="TWT78535.1"/>
    </source>
</evidence>
<accession>A0A5C5YUA9</accession>
<dbReference type="EMBL" id="SJPO01000002">
    <property type="protein sequence ID" value="TWT78535.1"/>
    <property type="molecule type" value="Genomic_DNA"/>
</dbReference>
<keyword evidence="1" id="KW-0732">Signal</keyword>
<dbReference type="AlphaFoldDB" id="A0A5C5YUA9"/>
<name>A0A5C5YUA9_9BACT</name>
<proteinExistence type="predicted"/>
<feature type="chain" id="PRO_5022975714" description="DUF3828 domain-containing protein" evidence="1">
    <location>
        <begin position="22"/>
        <end position="159"/>
    </location>
</feature>
<gene>
    <name evidence="2" type="ORF">Pla123a_13280</name>
</gene>
<organism evidence="2 3">
    <name type="scientific">Posidoniimonas polymericola</name>
    <dbReference type="NCBI Taxonomy" id="2528002"/>
    <lineage>
        <taxon>Bacteria</taxon>
        <taxon>Pseudomonadati</taxon>
        <taxon>Planctomycetota</taxon>
        <taxon>Planctomycetia</taxon>
        <taxon>Pirellulales</taxon>
        <taxon>Lacipirellulaceae</taxon>
        <taxon>Posidoniimonas</taxon>
    </lineage>
</organism>
<reference evidence="2 3" key="1">
    <citation type="submission" date="2019-02" db="EMBL/GenBank/DDBJ databases">
        <title>Deep-cultivation of Planctomycetes and their phenomic and genomic characterization uncovers novel biology.</title>
        <authorList>
            <person name="Wiegand S."/>
            <person name="Jogler M."/>
            <person name="Boedeker C."/>
            <person name="Pinto D."/>
            <person name="Vollmers J."/>
            <person name="Rivas-Marin E."/>
            <person name="Kohn T."/>
            <person name="Peeters S.H."/>
            <person name="Heuer A."/>
            <person name="Rast P."/>
            <person name="Oberbeckmann S."/>
            <person name="Bunk B."/>
            <person name="Jeske O."/>
            <person name="Meyerdierks A."/>
            <person name="Storesund J.E."/>
            <person name="Kallscheuer N."/>
            <person name="Luecker S."/>
            <person name="Lage O.M."/>
            <person name="Pohl T."/>
            <person name="Merkel B.J."/>
            <person name="Hornburger P."/>
            <person name="Mueller R.-W."/>
            <person name="Bruemmer F."/>
            <person name="Labrenz M."/>
            <person name="Spormann A.M."/>
            <person name="Op Den Camp H."/>
            <person name="Overmann J."/>
            <person name="Amann R."/>
            <person name="Jetten M.S.M."/>
            <person name="Mascher T."/>
            <person name="Medema M.H."/>
            <person name="Devos D.P."/>
            <person name="Kaster A.-K."/>
            <person name="Ovreas L."/>
            <person name="Rohde M."/>
            <person name="Galperin M.Y."/>
            <person name="Jogler C."/>
        </authorList>
    </citation>
    <scope>NUCLEOTIDE SEQUENCE [LARGE SCALE GENOMIC DNA]</scope>
    <source>
        <strain evidence="2 3">Pla123a</strain>
    </source>
</reference>
<evidence type="ECO:0000313" key="3">
    <source>
        <dbReference type="Proteomes" id="UP000318478"/>
    </source>
</evidence>
<evidence type="ECO:0008006" key="4">
    <source>
        <dbReference type="Google" id="ProtNLM"/>
    </source>
</evidence>
<feature type="signal peptide" evidence="1">
    <location>
        <begin position="1"/>
        <end position="21"/>
    </location>
</feature>
<sequence length="159" mass="18201" precursor="true">MRSFFSAIAITLSVAACVTHADETNDLQPARDLQVFLKTARKADSFEQVLPLLPEETRDDYQRQESVWDKDAIRSAVKESSLFGDSADLFARTPYEKGLGRYRSMADKIRKYVSTEIDGDEATVHVETRVNGEWNPATVRMVREGAHWKFDDLKIDLEW</sequence>
<dbReference type="Proteomes" id="UP000318478">
    <property type="component" value="Unassembled WGS sequence"/>
</dbReference>